<dbReference type="Proteomes" id="UP001233999">
    <property type="component" value="Unassembled WGS sequence"/>
</dbReference>
<organism evidence="2 3">
    <name type="scientific">Diploptera punctata</name>
    <name type="common">Pacific beetle cockroach</name>
    <dbReference type="NCBI Taxonomy" id="6984"/>
    <lineage>
        <taxon>Eukaryota</taxon>
        <taxon>Metazoa</taxon>
        <taxon>Ecdysozoa</taxon>
        <taxon>Arthropoda</taxon>
        <taxon>Hexapoda</taxon>
        <taxon>Insecta</taxon>
        <taxon>Pterygota</taxon>
        <taxon>Neoptera</taxon>
        <taxon>Polyneoptera</taxon>
        <taxon>Dictyoptera</taxon>
        <taxon>Blattodea</taxon>
        <taxon>Blaberoidea</taxon>
        <taxon>Blaberidae</taxon>
        <taxon>Diplopterinae</taxon>
        <taxon>Diploptera</taxon>
    </lineage>
</organism>
<name>A0AAD7ZM87_DIPPU</name>
<evidence type="ECO:0000256" key="1">
    <source>
        <dbReference type="SAM" id="MobiDB-lite"/>
    </source>
</evidence>
<evidence type="ECO:0000313" key="3">
    <source>
        <dbReference type="Proteomes" id="UP001233999"/>
    </source>
</evidence>
<dbReference type="EMBL" id="JASPKZ010007611">
    <property type="protein sequence ID" value="KAJ9583369.1"/>
    <property type="molecule type" value="Genomic_DNA"/>
</dbReference>
<gene>
    <name evidence="2" type="ORF">L9F63_022276</name>
</gene>
<dbReference type="AlphaFoldDB" id="A0AAD7ZM87"/>
<reference evidence="2" key="2">
    <citation type="submission" date="2023-05" db="EMBL/GenBank/DDBJ databases">
        <authorList>
            <person name="Fouks B."/>
        </authorList>
    </citation>
    <scope>NUCLEOTIDE SEQUENCE</scope>
    <source>
        <strain evidence="2">Stay&amp;Tobe</strain>
        <tissue evidence="2">Testes</tissue>
    </source>
</reference>
<keyword evidence="3" id="KW-1185">Reference proteome</keyword>
<comment type="caution">
    <text evidence="2">The sequence shown here is derived from an EMBL/GenBank/DDBJ whole genome shotgun (WGS) entry which is preliminary data.</text>
</comment>
<evidence type="ECO:0000313" key="2">
    <source>
        <dbReference type="EMBL" id="KAJ9583369.1"/>
    </source>
</evidence>
<accession>A0AAD7ZM87</accession>
<reference evidence="2" key="1">
    <citation type="journal article" date="2023" name="IScience">
        <title>Live-bearing cockroach genome reveals convergent evolutionary mechanisms linked to viviparity in insects and beyond.</title>
        <authorList>
            <person name="Fouks B."/>
            <person name="Harrison M.C."/>
            <person name="Mikhailova A.A."/>
            <person name="Marchal E."/>
            <person name="English S."/>
            <person name="Carruthers M."/>
            <person name="Jennings E.C."/>
            <person name="Chiamaka E.L."/>
            <person name="Frigard R.A."/>
            <person name="Pippel M."/>
            <person name="Attardo G.M."/>
            <person name="Benoit J.B."/>
            <person name="Bornberg-Bauer E."/>
            <person name="Tobe S.S."/>
        </authorList>
    </citation>
    <scope>NUCLEOTIDE SEQUENCE</scope>
    <source>
        <strain evidence="2">Stay&amp;Tobe</strain>
    </source>
</reference>
<feature type="region of interest" description="Disordered" evidence="1">
    <location>
        <begin position="1"/>
        <end position="36"/>
    </location>
</feature>
<proteinExistence type="predicted"/>
<sequence>MEESRSASRVLRSESGGWRRRGRPKSRWGGDDGKEDAREIRWAWQGTGTNGGDFFGQPGPMMGCRAKDDDYHYIPNVFLSALTIQRTISHIKCTCKVCFIRPPQWCFLIKDRSNIEIQDL</sequence>
<protein>
    <submittedName>
        <fullName evidence="2">Uncharacterized protein</fullName>
    </submittedName>
</protein>